<dbReference type="Proteomes" id="UP000010552">
    <property type="component" value="Unassembled WGS sequence"/>
</dbReference>
<gene>
    <name evidence="1" type="ORF">PAL_GLEAN10003169</name>
</gene>
<keyword evidence="2" id="KW-1185">Reference proteome</keyword>
<evidence type="ECO:0000313" key="2">
    <source>
        <dbReference type="Proteomes" id="UP000010552"/>
    </source>
</evidence>
<reference evidence="2" key="1">
    <citation type="journal article" date="2013" name="Science">
        <title>Comparative analysis of bat genomes provides insight into the evolution of flight and immunity.</title>
        <authorList>
            <person name="Zhang G."/>
            <person name="Cowled C."/>
            <person name="Shi Z."/>
            <person name="Huang Z."/>
            <person name="Bishop-Lilly K.A."/>
            <person name="Fang X."/>
            <person name="Wynne J.W."/>
            <person name="Xiong Z."/>
            <person name="Baker M.L."/>
            <person name="Zhao W."/>
            <person name="Tachedjian M."/>
            <person name="Zhu Y."/>
            <person name="Zhou P."/>
            <person name="Jiang X."/>
            <person name="Ng J."/>
            <person name="Yang L."/>
            <person name="Wu L."/>
            <person name="Xiao J."/>
            <person name="Feng Y."/>
            <person name="Chen Y."/>
            <person name="Sun X."/>
            <person name="Zhang Y."/>
            <person name="Marsh G.A."/>
            <person name="Crameri G."/>
            <person name="Broder C.C."/>
            <person name="Frey K.G."/>
            <person name="Wang L.F."/>
            <person name="Wang J."/>
        </authorList>
    </citation>
    <scope>NUCLEOTIDE SEQUENCE [LARGE SCALE GENOMIC DNA]</scope>
</reference>
<dbReference type="InParanoid" id="L5L0U5"/>
<protein>
    <submittedName>
        <fullName evidence="1">Uncharacterized protein</fullName>
    </submittedName>
</protein>
<dbReference type="AlphaFoldDB" id="L5L0U5"/>
<evidence type="ECO:0000313" key="1">
    <source>
        <dbReference type="EMBL" id="ELK17035.1"/>
    </source>
</evidence>
<name>L5L0U5_PTEAL</name>
<sequence>MVDPVRLWRDEAARVLHLSPPRILLGSRAQGQPMSSGAAVACHPAQVHRDEASDTLLLIRAQMLYHF</sequence>
<dbReference type="EMBL" id="KB030414">
    <property type="protein sequence ID" value="ELK17035.1"/>
    <property type="molecule type" value="Genomic_DNA"/>
</dbReference>
<accession>L5L0U5</accession>
<organism evidence="1 2">
    <name type="scientific">Pteropus alecto</name>
    <name type="common">Black flying fox</name>
    <dbReference type="NCBI Taxonomy" id="9402"/>
    <lineage>
        <taxon>Eukaryota</taxon>
        <taxon>Metazoa</taxon>
        <taxon>Chordata</taxon>
        <taxon>Craniata</taxon>
        <taxon>Vertebrata</taxon>
        <taxon>Euteleostomi</taxon>
        <taxon>Mammalia</taxon>
        <taxon>Eutheria</taxon>
        <taxon>Laurasiatheria</taxon>
        <taxon>Chiroptera</taxon>
        <taxon>Yinpterochiroptera</taxon>
        <taxon>Pteropodoidea</taxon>
        <taxon>Pteropodidae</taxon>
        <taxon>Pteropodinae</taxon>
        <taxon>Pteropus</taxon>
    </lineage>
</organism>
<proteinExistence type="predicted"/>